<evidence type="ECO:0000313" key="10">
    <source>
        <dbReference type="Proteomes" id="UP001515100"/>
    </source>
</evidence>
<dbReference type="PANTHER" id="PTHR30472:SF24">
    <property type="entry name" value="FERRIC ENTEROBACTIN TRANSPORT SYSTEM PERMEASE PROTEIN FEPG"/>
    <property type="match status" value="1"/>
</dbReference>
<evidence type="ECO:0000256" key="4">
    <source>
        <dbReference type="ARBA" id="ARBA00022475"/>
    </source>
</evidence>
<evidence type="ECO:0000256" key="1">
    <source>
        <dbReference type="ARBA" id="ARBA00004651"/>
    </source>
</evidence>
<feature type="transmembrane region" description="Helical" evidence="8">
    <location>
        <begin position="336"/>
        <end position="355"/>
    </location>
</feature>
<evidence type="ECO:0000313" key="9">
    <source>
        <dbReference type="EMBL" id="KAA1379875.1"/>
    </source>
</evidence>
<feature type="transmembrane region" description="Helical" evidence="8">
    <location>
        <begin position="306"/>
        <end position="330"/>
    </location>
</feature>
<dbReference type="InterPro" id="IPR037294">
    <property type="entry name" value="ABC_BtuC-like"/>
</dbReference>
<keyword evidence="4" id="KW-1003">Cell membrane</keyword>
<dbReference type="InterPro" id="IPR000522">
    <property type="entry name" value="ABC_transptr_permease_BtuC"/>
</dbReference>
<dbReference type="Pfam" id="PF01032">
    <property type="entry name" value="FecCD"/>
    <property type="match status" value="1"/>
</dbReference>
<comment type="similarity">
    <text evidence="2">Belongs to the binding-protein-dependent transport system permease family. FecCD subfamily.</text>
</comment>
<dbReference type="OrthoDB" id="4455417at2"/>
<protein>
    <submittedName>
        <fullName evidence="9">Iron chelate uptake ABC transporter family permease subunit</fullName>
    </submittedName>
</protein>
<comment type="subcellular location">
    <subcellularLocation>
        <location evidence="1">Cell membrane</location>
        <topology evidence="1">Multi-pass membrane protein</topology>
    </subcellularLocation>
</comment>
<gene>
    <name evidence="9" type="ORF">ESP62_001295</name>
</gene>
<reference evidence="9" key="1">
    <citation type="submission" date="2019-09" db="EMBL/GenBank/DDBJ databases">
        <authorList>
            <person name="Li J."/>
        </authorList>
    </citation>
    <scope>NUCLEOTIDE SEQUENCE [LARGE SCALE GENOMIC DNA]</scope>
    <source>
        <strain evidence="9">NRBC 14897</strain>
    </source>
</reference>
<evidence type="ECO:0000256" key="5">
    <source>
        <dbReference type="ARBA" id="ARBA00022692"/>
    </source>
</evidence>
<feature type="transmembrane region" description="Helical" evidence="8">
    <location>
        <begin position="93"/>
        <end position="111"/>
    </location>
</feature>
<keyword evidence="5 8" id="KW-0812">Transmembrane</keyword>
<feature type="transmembrane region" description="Helical" evidence="8">
    <location>
        <begin position="123"/>
        <end position="141"/>
    </location>
</feature>
<dbReference type="GO" id="GO:0005886">
    <property type="term" value="C:plasma membrane"/>
    <property type="evidence" value="ECO:0007669"/>
    <property type="project" value="UniProtKB-SubCell"/>
</dbReference>
<dbReference type="Proteomes" id="UP001515100">
    <property type="component" value="Unassembled WGS sequence"/>
</dbReference>
<dbReference type="RefSeq" id="WP_129179806.1">
    <property type="nucleotide sequence ID" value="NZ_JAGIOG010000001.1"/>
</dbReference>
<evidence type="ECO:0000256" key="6">
    <source>
        <dbReference type="ARBA" id="ARBA00022989"/>
    </source>
</evidence>
<accession>A0A641APL3</accession>
<dbReference type="Gene3D" id="1.10.3470.10">
    <property type="entry name" value="ABC transporter involved in vitamin B12 uptake, BtuC"/>
    <property type="match status" value="1"/>
</dbReference>
<sequence length="365" mass="36826">MSIRGVVLPAAGSSDIWPRTTRSVPLPAGRQLRLDVRAATVTMVLSLLAVGVGLWSLTIGETAISVDTIVAALTGHGDPATRLVVVDWRLPRIVVGLTGGAALAVGGVIFQTITRNPLGSPDVIGFSTGAYTGALIASLVVTTSGTGITLGALLGGFATGAVVFALTWRSGGTSGYRFIVVGIGVSAILGAVSSYLLITVDVRQAISAATWGAGSLVDAGWRDAIGVGVCLAVMLPAAGLLGSQMVLLELGDDTARSLGLHTGRTFGLLVVIAIVLTAVVTAVAGPIVFVALAAPHLARRLTRASGAHILPSAAMGALLLGTCDLIARTVVSPAEVPVGMVTMCLGGVYLIWLLATEATGSRRVA</sequence>
<name>A0A641APL3_9ACTN</name>
<feature type="transmembrane region" description="Helical" evidence="8">
    <location>
        <begin position="228"/>
        <end position="248"/>
    </location>
</feature>
<comment type="caution">
    <text evidence="9">The sequence shown here is derived from an EMBL/GenBank/DDBJ whole genome shotgun (WGS) entry which is preliminary data.</text>
</comment>
<evidence type="ECO:0000256" key="7">
    <source>
        <dbReference type="ARBA" id="ARBA00023136"/>
    </source>
</evidence>
<evidence type="ECO:0000256" key="3">
    <source>
        <dbReference type="ARBA" id="ARBA00022448"/>
    </source>
</evidence>
<feature type="transmembrane region" description="Helical" evidence="8">
    <location>
        <begin position="38"/>
        <end position="57"/>
    </location>
</feature>
<organism evidence="9 10">
    <name type="scientific">Aeromicrobium fastidiosum</name>
    <dbReference type="NCBI Taxonomy" id="52699"/>
    <lineage>
        <taxon>Bacteria</taxon>
        <taxon>Bacillati</taxon>
        <taxon>Actinomycetota</taxon>
        <taxon>Actinomycetes</taxon>
        <taxon>Propionibacteriales</taxon>
        <taxon>Nocardioidaceae</taxon>
        <taxon>Aeromicrobium</taxon>
    </lineage>
</organism>
<feature type="transmembrane region" description="Helical" evidence="8">
    <location>
        <begin position="178"/>
        <end position="198"/>
    </location>
</feature>
<dbReference type="CDD" id="cd06550">
    <property type="entry name" value="TM_ABC_iron-siderophores_like"/>
    <property type="match status" value="1"/>
</dbReference>
<dbReference type="AlphaFoldDB" id="A0A641APL3"/>
<keyword evidence="10" id="KW-1185">Reference proteome</keyword>
<proteinExistence type="inferred from homology"/>
<evidence type="ECO:0000256" key="8">
    <source>
        <dbReference type="SAM" id="Phobius"/>
    </source>
</evidence>
<evidence type="ECO:0000256" key="2">
    <source>
        <dbReference type="ARBA" id="ARBA00007935"/>
    </source>
</evidence>
<feature type="transmembrane region" description="Helical" evidence="8">
    <location>
        <begin position="268"/>
        <end position="294"/>
    </location>
</feature>
<keyword evidence="6 8" id="KW-1133">Transmembrane helix</keyword>
<dbReference type="EMBL" id="SDPP02000001">
    <property type="protein sequence ID" value="KAA1379875.1"/>
    <property type="molecule type" value="Genomic_DNA"/>
</dbReference>
<dbReference type="PANTHER" id="PTHR30472">
    <property type="entry name" value="FERRIC ENTEROBACTIN TRANSPORT SYSTEM PERMEASE PROTEIN"/>
    <property type="match status" value="1"/>
</dbReference>
<dbReference type="GO" id="GO:0033214">
    <property type="term" value="P:siderophore-iron import into cell"/>
    <property type="evidence" value="ECO:0007669"/>
    <property type="project" value="TreeGrafter"/>
</dbReference>
<keyword evidence="3" id="KW-0813">Transport</keyword>
<keyword evidence="7 8" id="KW-0472">Membrane</keyword>
<dbReference type="SUPFAM" id="SSF81345">
    <property type="entry name" value="ABC transporter involved in vitamin B12 uptake, BtuC"/>
    <property type="match status" value="1"/>
</dbReference>
<dbReference type="GO" id="GO:0022857">
    <property type="term" value="F:transmembrane transporter activity"/>
    <property type="evidence" value="ECO:0007669"/>
    <property type="project" value="InterPro"/>
</dbReference>
<feature type="transmembrane region" description="Helical" evidence="8">
    <location>
        <begin position="147"/>
        <end position="166"/>
    </location>
</feature>